<dbReference type="Gene3D" id="3.90.79.10">
    <property type="entry name" value="Nucleoside Triphosphate Pyrophosphohydrolase"/>
    <property type="match status" value="1"/>
</dbReference>
<dbReference type="Pfam" id="PF00293">
    <property type="entry name" value="NUDIX"/>
    <property type="match status" value="1"/>
</dbReference>
<proteinExistence type="predicted"/>
<dbReference type="InterPro" id="IPR020084">
    <property type="entry name" value="NUDIX_hydrolase_CS"/>
</dbReference>
<dbReference type="InterPro" id="IPR015797">
    <property type="entry name" value="NUDIX_hydrolase-like_dom_sf"/>
</dbReference>
<reference evidence="5" key="1">
    <citation type="journal article" date="2019" name="Int. J. Syst. Evol. Microbiol.">
        <title>The Global Catalogue of Microorganisms (GCM) 10K type strain sequencing project: providing services to taxonomists for standard genome sequencing and annotation.</title>
        <authorList>
            <consortium name="The Broad Institute Genomics Platform"/>
            <consortium name="The Broad Institute Genome Sequencing Center for Infectious Disease"/>
            <person name="Wu L."/>
            <person name="Ma J."/>
        </authorList>
    </citation>
    <scope>NUCLEOTIDE SEQUENCE [LARGE SCALE GENOMIC DNA]</scope>
    <source>
        <strain evidence="5">JCM 4087</strain>
    </source>
</reference>
<dbReference type="SUPFAM" id="SSF55811">
    <property type="entry name" value="Nudix"/>
    <property type="match status" value="1"/>
</dbReference>
<feature type="domain" description="Nudix hydrolase" evidence="3">
    <location>
        <begin position="1"/>
        <end position="127"/>
    </location>
</feature>
<dbReference type="Proteomes" id="UP001501102">
    <property type="component" value="Unassembled WGS sequence"/>
</dbReference>
<evidence type="ECO:0000313" key="5">
    <source>
        <dbReference type="Proteomes" id="UP001501102"/>
    </source>
</evidence>
<comment type="cofactor">
    <cofactor evidence="1">
        <name>Mg(2+)</name>
        <dbReference type="ChEBI" id="CHEBI:18420"/>
    </cofactor>
</comment>
<name>A0ABP6J3P0_STRTU</name>
<dbReference type="PANTHER" id="PTHR43046:SF14">
    <property type="entry name" value="MUTT_NUDIX FAMILY PROTEIN"/>
    <property type="match status" value="1"/>
</dbReference>
<dbReference type="PANTHER" id="PTHR43046">
    <property type="entry name" value="GDP-MANNOSE MANNOSYL HYDROLASE"/>
    <property type="match status" value="1"/>
</dbReference>
<accession>A0ABP6J3P0</accession>
<comment type="caution">
    <text evidence="4">The sequence shown here is derived from an EMBL/GenBank/DDBJ whole genome shotgun (WGS) entry which is preliminary data.</text>
</comment>
<evidence type="ECO:0000256" key="2">
    <source>
        <dbReference type="ARBA" id="ARBA00022801"/>
    </source>
</evidence>
<dbReference type="PROSITE" id="PS51462">
    <property type="entry name" value="NUDIX"/>
    <property type="match status" value="1"/>
</dbReference>
<keyword evidence="2" id="KW-0378">Hydrolase</keyword>
<gene>
    <name evidence="4" type="ORF">GCM10020221_14830</name>
</gene>
<sequence>MLITNPQGHALVVTPAKQDAPWMLPGGLVAQGESPLDAARREVREELNLDLGERIRELAAVEWVAATHPGRRDRLVFVFAGPQLRPVEEENIILQHDEIAFWRWTPVGDLIFQYPRIAARIVPWLHQPSTTSYRETRKPEGTS</sequence>
<evidence type="ECO:0000259" key="3">
    <source>
        <dbReference type="PROSITE" id="PS51462"/>
    </source>
</evidence>
<dbReference type="InterPro" id="IPR000086">
    <property type="entry name" value="NUDIX_hydrolase_dom"/>
</dbReference>
<organism evidence="4 5">
    <name type="scientific">Streptomyces thioluteus</name>
    <dbReference type="NCBI Taxonomy" id="66431"/>
    <lineage>
        <taxon>Bacteria</taxon>
        <taxon>Bacillati</taxon>
        <taxon>Actinomycetota</taxon>
        <taxon>Actinomycetes</taxon>
        <taxon>Kitasatosporales</taxon>
        <taxon>Streptomycetaceae</taxon>
        <taxon>Streptomyces</taxon>
    </lineage>
</organism>
<dbReference type="EMBL" id="BAAAXZ010000056">
    <property type="protein sequence ID" value="GAA2919598.1"/>
    <property type="molecule type" value="Genomic_DNA"/>
</dbReference>
<evidence type="ECO:0000313" key="4">
    <source>
        <dbReference type="EMBL" id="GAA2919598.1"/>
    </source>
</evidence>
<evidence type="ECO:0000256" key="1">
    <source>
        <dbReference type="ARBA" id="ARBA00001946"/>
    </source>
</evidence>
<dbReference type="PROSITE" id="PS00893">
    <property type="entry name" value="NUDIX_BOX"/>
    <property type="match status" value="1"/>
</dbReference>
<protein>
    <recommendedName>
        <fullName evidence="3">Nudix hydrolase domain-containing protein</fullName>
    </recommendedName>
</protein>
<keyword evidence="5" id="KW-1185">Reference proteome</keyword>